<evidence type="ECO:0000313" key="2">
    <source>
        <dbReference type="Proteomes" id="UP001500393"/>
    </source>
</evidence>
<organism evidence="1 2">
    <name type="scientific">Kribbella sancticallisti</name>
    <dbReference type="NCBI Taxonomy" id="460087"/>
    <lineage>
        <taxon>Bacteria</taxon>
        <taxon>Bacillati</taxon>
        <taxon>Actinomycetota</taxon>
        <taxon>Actinomycetes</taxon>
        <taxon>Propionibacteriales</taxon>
        <taxon>Kribbellaceae</taxon>
        <taxon>Kribbella</taxon>
    </lineage>
</organism>
<evidence type="ECO:0000313" key="1">
    <source>
        <dbReference type="EMBL" id="GAA1558004.1"/>
    </source>
</evidence>
<proteinExistence type="predicted"/>
<dbReference type="PRINTS" id="PR01950">
    <property type="entry name" value="LANCSUPER"/>
</dbReference>
<dbReference type="SMART" id="SM01260">
    <property type="entry name" value="LANC_like"/>
    <property type="match status" value="1"/>
</dbReference>
<accession>A0ABP4NCH1</accession>
<dbReference type="EMBL" id="BAAAOS010000007">
    <property type="protein sequence ID" value="GAA1558004.1"/>
    <property type="molecule type" value="Genomic_DNA"/>
</dbReference>
<dbReference type="Gene3D" id="1.50.10.10">
    <property type="match status" value="1"/>
</dbReference>
<dbReference type="RefSeq" id="WP_344210091.1">
    <property type="nucleotide sequence ID" value="NZ_BAAAOS010000007.1"/>
</dbReference>
<keyword evidence="2" id="KW-1185">Reference proteome</keyword>
<dbReference type="InterPro" id="IPR012341">
    <property type="entry name" value="6hp_glycosidase-like_sf"/>
</dbReference>
<protein>
    <recommendedName>
        <fullName evidence="3">Lanthionine synthetase C-like protein</fullName>
    </recommendedName>
</protein>
<dbReference type="SUPFAM" id="SSF158745">
    <property type="entry name" value="LanC-like"/>
    <property type="match status" value="1"/>
</dbReference>
<dbReference type="CDD" id="cd04434">
    <property type="entry name" value="LanC_like"/>
    <property type="match status" value="1"/>
</dbReference>
<dbReference type="InterPro" id="IPR007822">
    <property type="entry name" value="LANC-like"/>
</dbReference>
<dbReference type="Pfam" id="PF05147">
    <property type="entry name" value="LANC_like"/>
    <property type="match status" value="1"/>
</dbReference>
<comment type="caution">
    <text evidence="1">The sequence shown here is derived from an EMBL/GenBank/DDBJ whole genome shotgun (WGS) entry which is preliminary data.</text>
</comment>
<gene>
    <name evidence="1" type="ORF">GCM10009789_09280</name>
</gene>
<dbReference type="Proteomes" id="UP001500393">
    <property type="component" value="Unassembled WGS sequence"/>
</dbReference>
<reference evidence="2" key="1">
    <citation type="journal article" date="2019" name="Int. J. Syst. Evol. Microbiol.">
        <title>The Global Catalogue of Microorganisms (GCM) 10K type strain sequencing project: providing services to taxonomists for standard genome sequencing and annotation.</title>
        <authorList>
            <consortium name="The Broad Institute Genomics Platform"/>
            <consortium name="The Broad Institute Genome Sequencing Center for Infectious Disease"/>
            <person name="Wu L."/>
            <person name="Ma J."/>
        </authorList>
    </citation>
    <scope>NUCLEOTIDE SEQUENCE [LARGE SCALE GENOMIC DNA]</scope>
    <source>
        <strain evidence="2">JCM 14969</strain>
    </source>
</reference>
<name>A0ABP4NCH1_9ACTN</name>
<sequence>MYREVADAAWRWVLDQVRWDDGPWIPESVGGPERPEIPADRDGVHSGIGGLAHVLAEIKLHRPWTDEEQVLADGIAERLRAVISKSTDCTYFDGLVSNIDVLVALDSPGVAEAVQRLQELAEPDGWPQSFAMPPRYLPGARLNDMTLGTAGVLLGALWARRHGVDTATELAEQAAALLLAEAVPAPPGVTWPFVPQRFLTDQRSEMPNLTHGLAGIAATLAVAGVELDRPDLVSAARSGADYLVTLNVSDDQGFAVPRMVPIKEDSDQDPVTYNWCHGPAGTSLLFAALDHAGVESVAGDAPMTWRQRCLHSVKSSGLPERLYPGFWDNDGRCCGTTGVADVLLDSWQATGDQTDLKFALHLADVLVERAVRDGSHAYWQFIEHRNEDPLLPPGVGWMQGAAGIAAYLFRTARVTEQGRSAAVAPRMDTWWATVRTD</sequence>
<evidence type="ECO:0008006" key="3">
    <source>
        <dbReference type="Google" id="ProtNLM"/>
    </source>
</evidence>